<dbReference type="CTD" id="90070"/>
<dbReference type="GO" id="GO:0005576">
    <property type="term" value="C:extracellular region"/>
    <property type="evidence" value="ECO:0007669"/>
    <property type="project" value="TreeGrafter"/>
</dbReference>
<dbReference type="OrthoDB" id="9808145at2759"/>
<evidence type="ECO:0000256" key="1">
    <source>
        <dbReference type="SAM" id="MobiDB-lite"/>
    </source>
</evidence>
<dbReference type="GO" id="GO:0019722">
    <property type="term" value="P:calcium-mediated signaling"/>
    <property type="evidence" value="ECO:0007669"/>
    <property type="project" value="TreeGrafter"/>
</dbReference>
<dbReference type="Proteomes" id="UP000694851">
    <property type="component" value="Unplaced"/>
</dbReference>
<evidence type="ECO:0000313" key="3">
    <source>
        <dbReference type="Proteomes" id="UP000694851"/>
    </source>
</evidence>
<feature type="compositionally biased region" description="Polar residues" evidence="1">
    <location>
        <begin position="34"/>
        <end position="47"/>
    </location>
</feature>
<keyword evidence="3" id="KW-1185">Reference proteome</keyword>
<feature type="signal peptide" evidence="2">
    <location>
        <begin position="1"/>
        <end position="19"/>
    </location>
</feature>
<dbReference type="AlphaFoldDB" id="A0A8B7SPD4"/>
<proteinExistence type="predicted"/>
<dbReference type="RefSeq" id="XP_019515232.1">
    <property type="nucleotide sequence ID" value="XM_019659687.1"/>
</dbReference>
<dbReference type="GeneID" id="109391818"/>
<dbReference type="InterPro" id="IPR043557">
    <property type="entry name" value="Dermcidin/Lacritin"/>
</dbReference>
<keyword evidence="2" id="KW-0732">Signal</keyword>
<feature type="chain" id="PRO_5034612691" evidence="2">
    <location>
        <begin position="20"/>
        <end position="127"/>
    </location>
</feature>
<organism evidence="3 4">
    <name type="scientific">Hipposideros armiger</name>
    <name type="common">Great Himalayan leaf-nosed bat</name>
    <dbReference type="NCBI Taxonomy" id="186990"/>
    <lineage>
        <taxon>Eukaryota</taxon>
        <taxon>Metazoa</taxon>
        <taxon>Chordata</taxon>
        <taxon>Craniata</taxon>
        <taxon>Vertebrata</taxon>
        <taxon>Euteleostomi</taxon>
        <taxon>Mammalia</taxon>
        <taxon>Eutheria</taxon>
        <taxon>Laurasiatheria</taxon>
        <taxon>Chiroptera</taxon>
        <taxon>Yinpterochiroptera</taxon>
        <taxon>Rhinolophoidea</taxon>
        <taxon>Hipposideridae</taxon>
        <taxon>Hipposideros</taxon>
    </lineage>
</organism>
<dbReference type="GO" id="GO:0030141">
    <property type="term" value="C:secretory granule"/>
    <property type="evidence" value="ECO:0007669"/>
    <property type="project" value="TreeGrafter"/>
</dbReference>
<evidence type="ECO:0000256" key="2">
    <source>
        <dbReference type="SAM" id="SignalP"/>
    </source>
</evidence>
<feature type="region of interest" description="Disordered" evidence="1">
    <location>
        <begin position="24"/>
        <end position="50"/>
    </location>
</feature>
<dbReference type="PANTHER" id="PTHR40711:SF2">
    <property type="entry name" value="EXTRACELLULAR GLYCOPROTEIN LACRITIN"/>
    <property type="match status" value="1"/>
</dbReference>
<dbReference type="GO" id="GO:0051047">
    <property type="term" value="P:positive regulation of secretion"/>
    <property type="evidence" value="ECO:0007669"/>
    <property type="project" value="TreeGrafter"/>
</dbReference>
<name>A0A8B7SPD4_HIPAR</name>
<dbReference type="GO" id="GO:0008284">
    <property type="term" value="P:positive regulation of cell population proliferation"/>
    <property type="evidence" value="ECO:0007669"/>
    <property type="project" value="TreeGrafter"/>
</dbReference>
<protein>
    <submittedName>
        <fullName evidence="4">Extracellular glycoprotein lacritin isoform X2</fullName>
    </submittedName>
</protein>
<dbReference type="PANTHER" id="PTHR40711">
    <property type="entry name" value="DERMCIDIN-RELATED"/>
    <property type="match status" value="1"/>
</dbReference>
<gene>
    <name evidence="4" type="primary">LACRT</name>
</gene>
<evidence type="ECO:0000313" key="4">
    <source>
        <dbReference type="RefSeq" id="XP_019515232.1"/>
    </source>
</evidence>
<reference evidence="4" key="1">
    <citation type="submission" date="2025-08" db="UniProtKB">
        <authorList>
            <consortium name="RefSeq"/>
        </authorList>
    </citation>
    <scope>IDENTIFICATION</scope>
    <source>
        <tissue evidence="4">Muscle</tissue>
    </source>
</reference>
<accession>A0A8B7SPD4</accession>
<sequence length="127" mass="13779">MRLMALLLLAALAGALVCAQDAASDPVEAAPAQEPTSDTAAQKTSEAAQWPAKVLSPRPGLNVLKAMIEKSLLLAEKAFEEAEKQVNERIQDGKQIAGNGADILQGLKKKFDPNNWFEKLKEWSPWP</sequence>